<dbReference type="eggNOG" id="KOG0348">
    <property type="taxonomic scope" value="Eukaryota"/>
</dbReference>
<dbReference type="AlphaFoldDB" id="G3AV53"/>
<dbReference type="GO" id="GO:0003723">
    <property type="term" value="F:RNA binding"/>
    <property type="evidence" value="ECO:0007669"/>
    <property type="project" value="UniProtKB-UniRule"/>
</dbReference>
<evidence type="ECO:0000256" key="11">
    <source>
        <dbReference type="SAM" id="MobiDB-lite"/>
    </source>
</evidence>
<dbReference type="InterPro" id="IPR027417">
    <property type="entry name" value="P-loop_NTPase"/>
</dbReference>
<dbReference type="PROSITE" id="PS51192">
    <property type="entry name" value="HELICASE_ATP_BIND_1"/>
    <property type="match status" value="1"/>
</dbReference>
<dbReference type="OMA" id="AVHIKAD"/>
<feature type="domain" description="Helicase C-terminal" evidence="13">
    <location>
        <begin position="390"/>
        <end position="604"/>
    </location>
</feature>
<keyword evidence="15" id="KW-1185">Reference proteome</keyword>
<protein>
    <recommendedName>
        <fullName evidence="10">ATP-dependent RNA helicase</fullName>
        <ecNumber evidence="10">3.6.4.13</ecNumber>
    </recommendedName>
</protein>
<keyword evidence="6 10" id="KW-0347">Helicase</keyword>
<evidence type="ECO:0000256" key="4">
    <source>
        <dbReference type="ARBA" id="ARBA00022741"/>
    </source>
</evidence>
<comment type="domain">
    <text evidence="10">The Q motif is unique to and characteristic of the DEAD box family of RNA helicases and controls ATP binding and hydrolysis.</text>
</comment>
<evidence type="ECO:0000256" key="1">
    <source>
        <dbReference type="ARBA" id="ARBA00004604"/>
    </source>
</evidence>
<dbReference type="GO" id="GO:0005524">
    <property type="term" value="F:ATP binding"/>
    <property type="evidence" value="ECO:0007669"/>
    <property type="project" value="UniProtKB-UniRule"/>
</dbReference>
<evidence type="ECO:0000256" key="10">
    <source>
        <dbReference type="RuleBase" id="RU365068"/>
    </source>
</evidence>
<dbReference type="SMART" id="SM00487">
    <property type="entry name" value="DEXDc"/>
    <property type="match status" value="1"/>
</dbReference>
<keyword evidence="3" id="KW-0698">rRNA processing</keyword>
<dbReference type="EC" id="3.6.4.13" evidence="10"/>
<dbReference type="SUPFAM" id="SSF52540">
    <property type="entry name" value="P-loop containing nucleoside triphosphate hydrolases"/>
    <property type="match status" value="2"/>
</dbReference>
<evidence type="ECO:0000256" key="8">
    <source>
        <dbReference type="ARBA" id="ARBA00022884"/>
    </source>
</evidence>
<feature type="compositionally biased region" description="Basic and acidic residues" evidence="11">
    <location>
        <begin position="64"/>
        <end position="82"/>
    </location>
</feature>
<evidence type="ECO:0000256" key="7">
    <source>
        <dbReference type="ARBA" id="ARBA00022840"/>
    </source>
</evidence>
<dbReference type="InterPro" id="IPR025313">
    <property type="entry name" value="SPB4-like_CTE"/>
</dbReference>
<keyword evidence="9" id="KW-0539">Nucleus</keyword>
<feature type="region of interest" description="Disordered" evidence="11">
    <location>
        <begin position="692"/>
        <end position="715"/>
    </location>
</feature>
<reference evidence="14 15" key="1">
    <citation type="journal article" date="2011" name="Proc. Natl. Acad. Sci. U.S.A.">
        <title>Comparative genomics of xylose-fermenting fungi for enhanced biofuel production.</title>
        <authorList>
            <person name="Wohlbach D.J."/>
            <person name="Kuo A."/>
            <person name="Sato T.K."/>
            <person name="Potts K.M."/>
            <person name="Salamov A.A."/>
            <person name="LaButti K.M."/>
            <person name="Sun H."/>
            <person name="Clum A."/>
            <person name="Pangilinan J.L."/>
            <person name="Lindquist E.A."/>
            <person name="Lucas S."/>
            <person name="Lapidus A."/>
            <person name="Jin M."/>
            <person name="Gunawan C."/>
            <person name="Balan V."/>
            <person name="Dale B.E."/>
            <person name="Jeffries T.W."/>
            <person name="Zinkel R."/>
            <person name="Barry K.W."/>
            <person name="Grigoriev I.V."/>
            <person name="Gasch A.P."/>
        </authorList>
    </citation>
    <scope>NUCLEOTIDE SEQUENCE [LARGE SCALE GENOMIC DNA]</scope>
    <source>
        <strain evidence="15">NRRL Y-27907 / 11-Y1</strain>
    </source>
</reference>
<evidence type="ECO:0000313" key="15">
    <source>
        <dbReference type="Proteomes" id="UP000000709"/>
    </source>
</evidence>
<dbReference type="GO" id="GO:0000464">
    <property type="term" value="P:endonucleolytic cleavage in ITS1 upstream of 5.8S rRNA from tricistronic rRNA transcript (SSU-rRNA, 5.8S rRNA, LSU-rRNA)"/>
    <property type="evidence" value="ECO:0007669"/>
    <property type="project" value="EnsemblFungi"/>
</dbReference>
<dbReference type="FunCoup" id="G3AV53">
    <property type="interactions" value="791"/>
</dbReference>
<evidence type="ECO:0000259" key="12">
    <source>
        <dbReference type="PROSITE" id="PS51192"/>
    </source>
</evidence>
<keyword evidence="5 10" id="KW-0378">Hydrolase</keyword>
<organism evidence="15">
    <name type="scientific">Spathaspora passalidarum (strain NRRL Y-27907 / 11-Y1)</name>
    <dbReference type="NCBI Taxonomy" id="619300"/>
    <lineage>
        <taxon>Eukaryota</taxon>
        <taxon>Fungi</taxon>
        <taxon>Dikarya</taxon>
        <taxon>Ascomycota</taxon>
        <taxon>Saccharomycotina</taxon>
        <taxon>Pichiomycetes</taxon>
        <taxon>Debaryomycetaceae</taxon>
        <taxon>Spathaspora</taxon>
    </lineage>
</organism>
<evidence type="ECO:0000259" key="13">
    <source>
        <dbReference type="PROSITE" id="PS51194"/>
    </source>
</evidence>
<dbReference type="InterPro" id="IPR011545">
    <property type="entry name" value="DEAD/DEAH_box_helicase_dom"/>
</dbReference>
<feature type="compositionally biased region" description="Polar residues" evidence="11">
    <location>
        <begin position="13"/>
        <end position="22"/>
    </location>
</feature>
<dbReference type="CDD" id="cd18787">
    <property type="entry name" value="SF2_C_DEAD"/>
    <property type="match status" value="1"/>
</dbReference>
<keyword evidence="4 10" id="KW-0547">Nucleotide-binding</keyword>
<dbReference type="RefSeq" id="XP_007377893.1">
    <property type="nucleotide sequence ID" value="XM_007377831.1"/>
</dbReference>
<evidence type="ECO:0000256" key="3">
    <source>
        <dbReference type="ARBA" id="ARBA00022552"/>
    </source>
</evidence>
<dbReference type="GO" id="GO:0003724">
    <property type="term" value="F:RNA helicase activity"/>
    <property type="evidence" value="ECO:0007669"/>
    <property type="project" value="UniProtKB-EC"/>
</dbReference>
<accession>G3AV53</accession>
<evidence type="ECO:0000256" key="6">
    <source>
        <dbReference type="ARBA" id="ARBA00022806"/>
    </source>
</evidence>
<dbReference type="InterPro" id="IPR001650">
    <property type="entry name" value="Helicase_C-like"/>
</dbReference>
<dbReference type="InParanoid" id="G3AV53"/>
<comment type="function">
    <text evidence="10">RNA helicase.</text>
</comment>
<feature type="domain" description="Helicase ATP-binding" evidence="12">
    <location>
        <begin position="174"/>
        <end position="366"/>
    </location>
</feature>
<dbReference type="Pfam" id="PF00270">
    <property type="entry name" value="DEAD"/>
    <property type="match status" value="1"/>
</dbReference>
<keyword evidence="8 10" id="KW-0694">RNA-binding</keyword>
<evidence type="ECO:0000256" key="9">
    <source>
        <dbReference type="ARBA" id="ARBA00023242"/>
    </source>
</evidence>
<dbReference type="PANTHER" id="PTHR24031">
    <property type="entry name" value="RNA HELICASE"/>
    <property type="match status" value="1"/>
</dbReference>
<feature type="region of interest" description="Disordered" evidence="11">
    <location>
        <begin position="1"/>
        <end position="109"/>
    </location>
</feature>
<dbReference type="STRING" id="619300.G3AV53"/>
<keyword evidence="7 10" id="KW-0067">ATP-binding</keyword>
<dbReference type="HOGENOM" id="CLU_003041_26_2_1"/>
<dbReference type="Gene3D" id="3.40.50.300">
    <property type="entry name" value="P-loop containing nucleotide triphosphate hydrolases"/>
    <property type="match status" value="2"/>
</dbReference>
<evidence type="ECO:0000313" key="14">
    <source>
        <dbReference type="EMBL" id="EGW30127.1"/>
    </source>
</evidence>
<dbReference type="CDD" id="cd17949">
    <property type="entry name" value="DEADc_DDX31"/>
    <property type="match status" value="1"/>
</dbReference>
<dbReference type="KEGG" id="spaa:SPAPADRAFT_52956"/>
<dbReference type="PROSITE" id="PS51194">
    <property type="entry name" value="HELICASE_CTER"/>
    <property type="match status" value="1"/>
</dbReference>
<evidence type="ECO:0000256" key="2">
    <source>
        <dbReference type="ARBA" id="ARBA00022517"/>
    </source>
</evidence>
<comment type="subcellular location">
    <subcellularLocation>
        <location evidence="1">Nucleus</location>
        <location evidence="1">Nucleolus</location>
    </subcellularLocation>
</comment>
<dbReference type="OrthoDB" id="422663at2759"/>
<dbReference type="GO" id="GO:0005730">
    <property type="term" value="C:nucleolus"/>
    <property type="evidence" value="ECO:0007669"/>
    <property type="project" value="UniProtKB-SubCell"/>
</dbReference>
<dbReference type="SMART" id="SM01178">
    <property type="entry name" value="DUF4217"/>
    <property type="match status" value="1"/>
</dbReference>
<name>G3AV53_SPAPN</name>
<dbReference type="EMBL" id="GL996506">
    <property type="protein sequence ID" value="EGW30127.1"/>
    <property type="molecule type" value="Genomic_DNA"/>
</dbReference>
<evidence type="ECO:0000256" key="5">
    <source>
        <dbReference type="ARBA" id="ARBA00022801"/>
    </source>
</evidence>
<sequence length="734" mass="81521">MSEDDGLLLNFASADTPSVSSKKTAKVSGGNWKERRKLQLRLTGRGANKKNDASGVNKITVDSSRMERVKQANKEAGKDRGSDSGSSRKRVKFAESKGESGGKDNSYVSSLFTSNAETTTLKPTTSSKTYDASNAPLSDSTTFPGLGINEKLSTHLTDHLRFKHPTKIQRMVIPTLLAQDNDVFVKAQTGSGKTLAFLLPLFHRLMSEDITRESGLFAVILTPTRELATQIYGVLETLTRCHHRIVPGIVIGGEKKKSEKARLRKGVNILVATPGRLADHLENTKTLDVSQLRYLILDEGDKLVELGFEETITSITNKISQNSRIHETLTKWKGLPSKRINVLCSATMQNNVEKLGSIILQNPTMIQVEKQHIGTVEFEESEVGNTAPDQLIQNIVVVPPKLRLVTLNAMLSKYIRSSEASRTIVFFSCSDSVNFHFEVFTRNGKNPNKKQAAEDIEEEEEEEANILTAPGLSSSTTVYKLHGSLSQKIRTSTLNHFIKDTTPHQILFCTDVASRGLDLPNIANVIEYDPPFTIDDHLHRIGRSARLGNKGNATLFLMPGIEEAYVDGKLRVVHPNEGSLRILNYEQILEDGFAEVQEEGTAAAAAPAKKNDPKRKTGKWDIHATTWHLDIERWLLEDTGAHDRAGHAFTSHIRAYATHLSSERDYFNVKLLHLGHLAKSFGLRETPKKLGKSINHESVSTGTTKRRKKDEDPRKKMLRMARLAVNSASSEFNY</sequence>
<proteinExistence type="inferred from homology"/>
<dbReference type="Pfam" id="PF13959">
    <property type="entry name" value="CTE_SPB4"/>
    <property type="match status" value="1"/>
</dbReference>
<comment type="similarity">
    <text evidence="10">Belongs to the DEAD box helicase family.</text>
</comment>
<dbReference type="Pfam" id="PF00271">
    <property type="entry name" value="Helicase_C"/>
    <property type="match status" value="1"/>
</dbReference>
<feature type="compositionally biased region" description="Basic and acidic residues" evidence="11">
    <location>
        <begin position="92"/>
        <end position="102"/>
    </location>
</feature>
<dbReference type="GO" id="GO:0016787">
    <property type="term" value="F:hydrolase activity"/>
    <property type="evidence" value="ECO:0007669"/>
    <property type="project" value="UniProtKB-KW"/>
</dbReference>
<dbReference type="GeneID" id="18871741"/>
<dbReference type="SMART" id="SM00490">
    <property type="entry name" value="HELICc"/>
    <property type="match status" value="1"/>
</dbReference>
<keyword evidence="2" id="KW-0690">Ribosome biogenesis</keyword>
<dbReference type="Proteomes" id="UP000000709">
    <property type="component" value="Unassembled WGS sequence"/>
</dbReference>
<dbReference type="InterPro" id="IPR014001">
    <property type="entry name" value="Helicase_ATP-bd"/>
</dbReference>
<gene>
    <name evidence="14" type="ORF">SPAPADRAFT_52956</name>
</gene>
<comment type="catalytic activity">
    <reaction evidence="10">
        <text>ATP + H2O = ADP + phosphate + H(+)</text>
        <dbReference type="Rhea" id="RHEA:13065"/>
        <dbReference type="ChEBI" id="CHEBI:15377"/>
        <dbReference type="ChEBI" id="CHEBI:15378"/>
        <dbReference type="ChEBI" id="CHEBI:30616"/>
        <dbReference type="ChEBI" id="CHEBI:43474"/>
        <dbReference type="ChEBI" id="CHEBI:456216"/>
        <dbReference type="EC" id="3.6.4.13"/>
    </reaction>
</comment>